<feature type="coiled-coil region" evidence="2">
    <location>
        <begin position="50"/>
        <end position="98"/>
    </location>
</feature>
<gene>
    <name evidence="3" type="ORF">SAMN02910418_01433</name>
</gene>
<dbReference type="Pfam" id="PF05949">
    <property type="entry name" value="DUF881"/>
    <property type="match status" value="1"/>
</dbReference>
<name>A0A1H4ALI5_9ACTO</name>
<dbReference type="Gene3D" id="3.30.70.1880">
    <property type="entry name" value="Protein of unknown function DUF881"/>
    <property type="match status" value="1"/>
</dbReference>
<dbReference type="Proteomes" id="UP000199288">
    <property type="component" value="Unassembled WGS sequence"/>
</dbReference>
<keyword evidence="2" id="KW-0175">Coiled coil</keyword>
<protein>
    <submittedName>
        <fullName evidence="3">Uncharacterized conserved protein YlxW, UPF0749 family</fullName>
    </submittedName>
</protein>
<dbReference type="RefSeq" id="WP_092564238.1">
    <property type="nucleotide sequence ID" value="NZ_FNQV01000008.1"/>
</dbReference>
<evidence type="ECO:0000256" key="1">
    <source>
        <dbReference type="ARBA" id="ARBA00009108"/>
    </source>
</evidence>
<organism evidence="3 4">
    <name type="scientific">Bowdeniella nasicola</name>
    <dbReference type="NCBI Taxonomy" id="208480"/>
    <lineage>
        <taxon>Bacteria</taxon>
        <taxon>Bacillati</taxon>
        <taxon>Actinomycetota</taxon>
        <taxon>Actinomycetes</taxon>
        <taxon>Actinomycetales</taxon>
        <taxon>Actinomycetaceae</taxon>
        <taxon>Bowdeniella</taxon>
    </lineage>
</organism>
<dbReference type="PANTHER" id="PTHR37313:SF2">
    <property type="entry name" value="UPF0749 PROTEIN YLXX"/>
    <property type="match status" value="1"/>
</dbReference>
<evidence type="ECO:0000313" key="3">
    <source>
        <dbReference type="EMBL" id="SEA36745.1"/>
    </source>
</evidence>
<evidence type="ECO:0000256" key="2">
    <source>
        <dbReference type="SAM" id="Coils"/>
    </source>
</evidence>
<evidence type="ECO:0000313" key="4">
    <source>
        <dbReference type="Proteomes" id="UP000199288"/>
    </source>
</evidence>
<dbReference type="PANTHER" id="PTHR37313">
    <property type="entry name" value="UPF0749 PROTEIN RV1825"/>
    <property type="match status" value="1"/>
</dbReference>
<accession>A0A1H4ALI5</accession>
<proteinExistence type="inferred from homology"/>
<sequence>MGETPSAKSTLRTLLGARSLTVIVLCALLGLGIITQVRQAPQQSLASMRQDDLIRLLDELGRRNEELTTESQVLQQRLEELQSGARSDQAAREAAQEQSRNRAILAGTVPVHGPGISLTIIDNEGALTAQMMVTVLEELRNAGAEAIELNSQRLTTSSWFQRDGDTIIADGTPLSSPYVFNAIGGAQTMSGALDIPGGALATIRAAGARSTVTQREDISITSVREEPELKYAEPQDKK</sequence>
<dbReference type="EMBL" id="FNQV01000008">
    <property type="protein sequence ID" value="SEA36745.1"/>
    <property type="molecule type" value="Genomic_DNA"/>
</dbReference>
<dbReference type="GO" id="GO:0005886">
    <property type="term" value="C:plasma membrane"/>
    <property type="evidence" value="ECO:0007669"/>
    <property type="project" value="TreeGrafter"/>
</dbReference>
<dbReference type="OrthoDB" id="3211287at2"/>
<keyword evidence="4" id="KW-1185">Reference proteome</keyword>
<comment type="similarity">
    <text evidence="1">Belongs to the UPF0749 family.</text>
</comment>
<dbReference type="InterPro" id="IPR010273">
    <property type="entry name" value="DUF881"/>
</dbReference>
<dbReference type="AlphaFoldDB" id="A0A1H4ALI5"/>
<reference evidence="4" key="1">
    <citation type="submission" date="2016-10" db="EMBL/GenBank/DDBJ databases">
        <authorList>
            <person name="Varghese N."/>
            <person name="Submissions S."/>
        </authorList>
    </citation>
    <scope>NUCLEOTIDE SEQUENCE [LARGE SCALE GENOMIC DNA]</scope>
    <source>
        <strain evidence="4">KPR-1</strain>
    </source>
</reference>